<dbReference type="PROSITE" id="PS50222">
    <property type="entry name" value="EF_HAND_2"/>
    <property type="match status" value="2"/>
</dbReference>
<dbReference type="SMART" id="SM00054">
    <property type="entry name" value="EFh"/>
    <property type="match status" value="3"/>
</dbReference>
<evidence type="ECO:0000256" key="1">
    <source>
        <dbReference type="ARBA" id="ARBA00004496"/>
    </source>
</evidence>
<evidence type="ECO:0000256" key="2">
    <source>
        <dbReference type="ARBA" id="ARBA00022490"/>
    </source>
</evidence>
<feature type="domain" description="EF-hand" evidence="6">
    <location>
        <begin position="75"/>
        <end position="110"/>
    </location>
</feature>
<evidence type="ECO:0000256" key="4">
    <source>
        <dbReference type="ARBA" id="ARBA00022737"/>
    </source>
</evidence>
<dbReference type="GO" id="GO:0005737">
    <property type="term" value="C:cytoplasm"/>
    <property type="evidence" value="ECO:0007669"/>
    <property type="project" value="UniProtKB-SubCell"/>
</dbReference>
<dbReference type="InterPro" id="IPR051426">
    <property type="entry name" value="Peflin/Sorcin_CaBP"/>
</dbReference>
<dbReference type="Pfam" id="PF13499">
    <property type="entry name" value="EF-hand_7"/>
    <property type="match status" value="2"/>
</dbReference>
<reference evidence="7" key="1">
    <citation type="submission" date="2021-01" db="EMBL/GenBank/DDBJ databases">
        <authorList>
            <person name="Corre E."/>
            <person name="Pelletier E."/>
            <person name="Niang G."/>
            <person name="Scheremetjew M."/>
            <person name="Finn R."/>
            <person name="Kale V."/>
            <person name="Holt S."/>
            <person name="Cochrane G."/>
            <person name="Meng A."/>
            <person name="Brown T."/>
            <person name="Cohen L."/>
        </authorList>
    </citation>
    <scope>NUCLEOTIDE SEQUENCE</scope>
    <source>
        <strain evidence="7">CCMP 769</strain>
    </source>
</reference>
<evidence type="ECO:0000259" key="6">
    <source>
        <dbReference type="PROSITE" id="PS50222"/>
    </source>
</evidence>
<keyword evidence="4" id="KW-0677">Repeat</keyword>
<gene>
    <name evidence="7" type="ORF">RMAR00112_LOCUS14299</name>
</gene>
<dbReference type="Gene3D" id="1.10.238.10">
    <property type="entry name" value="EF-hand"/>
    <property type="match status" value="1"/>
</dbReference>
<evidence type="ECO:0000256" key="3">
    <source>
        <dbReference type="ARBA" id="ARBA00022723"/>
    </source>
</evidence>
<dbReference type="PANTHER" id="PTHR46212:SF3">
    <property type="entry name" value="GH27120P"/>
    <property type="match status" value="1"/>
</dbReference>
<keyword evidence="3" id="KW-0479">Metal-binding</keyword>
<accession>A0A7S2ZNX7</accession>
<organism evidence="7">
    <name type="scientific">Rhodosorus marinus</name>
    <dbReference type="NCBI Taxonomy" id="101924"/>
    <lineage>
        <taxon>Eukaryota</taxon>
        <taxon>Rhodophyta</taxon>
        <taxon>Stylonematophyceae</taxon>
        <taxon>Stylonematales</taxon>
        <taxon>Stylonemataceae</taxon>
        <taxon>Rhodosorus</taxon>
    </lineage>
</organism>
<feature type="domain" description="EF-hand" evidence="6">
    <location>
        <begin position="9"/>
        <end position="44"/>
    </location>
</feature>
<dbReference type="AlphaFoldDB" id="A0A7S2ZNX7"/>
<name>A0A7S2ZNX7_9RHOD</name>
<protein>
    <recommendedName>
        <fullName evidence="6">EF-hand domain-containing protein</fullName>
    </recommendedName>
</protein>
<dbReference type="SUPFAM" id="SSF47473">
    <property type="entry name" value="EF-hand"/>
    <property type="match status" value="1"/>
</dbReference>
<keyword evidence="5" id="KW-0106">Calcium</keyword>
<dbReference type="EMBL" id="HBHW01018620">
    <property type="protein sequence ID" value="CAE0046320.1"/>
    <property type="molecule type" value="Transcribed_RNA"/>
</dbReference>
<evidence type="ECO:0000256" key="5">
    <source>
        <dbReference type="ARBA" id="ARBA00022837"/>
    </source>
</evidence>
<dbReference type="InterPro" id="IPR002048">
    <property type="entry name" value="EF_hand_dom"/>
</dbReference>
<dbReference type="PANTHER" id="PTHR46212">
    <property type="entry name" value="PEFLIN"/>
    <property type="match status" value="1"/>
</dbReference>
<dbReference type="InterPro" id="IPR011992">
    <property type="entry name" value="EF-hand-dom_pair"/>
</dbReference>
<sequence length="176" mass="20413">MQGDNGGTASDPRLKAWFDSVDLDKSNSIDVKELHRALILAGLEFGMNTCALLIRMHDTDRNGTINFDEFQRMHNFIMSVRASFVQFDRDRNGFLDREELIQALQLNRVYLDRQAFDAVFESFDIYKRNHLSLSDYIAMAAFLTCSRNMFSRFDPYKTGTASFNFSTFCFAMSYLR</sequence>
<keyword evidence="2" id="KW-0963">Cytoplasm</keyword>
<dbReference type="GO" id="GO:0048306">
    <property type="term" value="F:calcium-dependent protein binding"/>
    <property type="evidence" value="ECO:0007669"/>
    <property type="project" value="UniProtKB-ARBA"/>
</dbReference>
<dbReference type="InterPro" id="IPR018247">
    <property type="entry name" value="EF_Hand_1_Ca_BS"/>
</dbReference>
<proteinExistence type="predicted"/>
<dbReference type="PROSITE" id="PS00018">
    <property type="entry name" value="EF_HAND_1"/>
    <property type="match status" value="2"/>
</dbReference>
<comment type="subcellular location">
    <subcellularLocation>
        <location evidence="1">Cytoplasm</location>
    </subcellularLocation>
</comment>
<dbReference type="GO" id="GO:0005509">
    <property type="term" value="F:calcium ion binding"/>
    <property type="evidence" value="ECO:0007669"/>
    <property type="project" value="InterPro"/>
</dbReference>
<evidence type="ECO:0000313" key="7">
    <source>
        <dbReference type="EMBL" id="CAE0046320.1"/>
    </source>
</evidence>